<sequence length="56" mass="6359">MAKCYLTGKAILCGNKRSHAMNATKRKWKANLQKVRIINDKGQIQKVFVSARALKK</sequence>
<dbReference type="HAMAP" id="MF_00373">
    <property type="entry name" value="Ribosomal_bL28"/>
    <property type="match status" value="1"/>
</dbReference>
<dbReference type="GO" id="GO:0005840">
    <property type="term" value="C:ribosome"/>
    <property type="evidence" value="ECO:0007669"/>
    <property type="project" value="UniProtKB-KW"/>
</dbReference>
<dbReference type="Gene3D" id="2.30.170.40">
    <property type="entry name" value="Ribosomal protein L28/L24"/>
    <property type="match status" value="1"/>
</dbReference>
<protein>
    <recommendedName>
        <fullName evidence="4 5">Large ribosomal subunit protein bL28</fullName>
    </recommendedName>
</protein>
<comment type="similarity">
    <text evidence="1 5">Belongs to the bacterial ribosomal protein bL28 family.</text>
</comment>
<dbReference type="InterPro" id="IPR026569">
    <property type="entry name" value="Ribosomal_bL28"/>
</dbReference>
<dbReference type="PANTHER" id="PTHR39080">
    <property type="entry name" value="50S RIBOSOMAL PROTEIN L28"/>
    <property type="match status" value="1"/>
</dbReference>
<evidence type="ECO:0000256" key="2">
    <source>
        <dbReference type="ARBA" id="ARBA00022980"/>
    </source>
</evidence>
<proteinExistence type="inferred from homology"/>
<keyword evidence="2 5" id="KW-0689">Ribosomal protein</keyword>
<dbReference type="GO" id="GO:0006412">
    <property type="term" value="P:translation"/>
    <property type="evidence" value="ECO:0007669"/>
    <property type="project" value="UniProtKB-UniRule"/>
</dbReference>
<dbReference type="PANTHER" id="PTHR39080:SF1">
    <property type="entry name" value="LARGE RIBOSOMAL SUBUNIT PROTEIN BL28A"/>
    <property type="match status" value="1"/>
</dbReference>
<evidence type="ECO:0000256" key="5">
    <source>
        <dbReference type="HAMAP-Rule" id="MF_00373"/>
    </source>
</evidence>
<gene>
    <name evidence="5" type="primary">rpmB</name>
    <name evidence="6" type="ORF">H7685_00300</name>
</gene>
<dbReference type="InterPro" id="IPR001383">
    <property type="entry name" value="Ribosomal_bL28_bact-type"/>
</dbReference>
<dbReference type="AlphaFoldDB" id="A0A7S7G0R4"/>
<evidence type="ECO:0000313" key="6">
    <source>
        <dbReference type="EMBL" id="QOX89402.1"/>
    </source>
</evidence>
<name>A0A7S7G0R4_9MOLU</name>
<accession>A0A7S7G0R4</accession>
<keyword evidence="3 5" id="KW-0687">Ribonucleoprotein</keyword>
<evidence type="ECO:0000256" key="4">
    <source>
        <dbReference type="ARBA" id="ARBA00035174"/>
    </source>
</evidence>
<dbReference type="Pfam" id="PF00830">
    <property type="entry name" value="Ribosomal_L28"/>
    <property type="match status" value="1"/>
</dbReference>
<dbReference type="NCBIfam" id="TIGR00009">
    <property type="entry name" value="L28"/>
    <property type="match status" value="1"/>
</dbReference>
<dbReference type="InterPro" id="IPR037147">
    <property type="entry name" value="Ribosomal_bL28_sf"/>
</dbReference>
<evidence type="ECO:0000256" key="1">
    <source>
        <dbReference type="ARBA" id="ARBA00008760"/>
    </source>
</evidence>
<dbReference type="EMBL" id="CP060385">
    <property type="protein sequence ID" value="QOX89402.1"/>
    <property type="molecule type" value="Genomic_DNA"/>
</dbReference>
<dbReference type="SUPFAM" id="SSF143800">
    <property type="entry name" value="L28p-like"/>
    <property type="match status" value="1"/>
</dbReference>
<dbReference type="GO" id="GO:0003735">
    <property type="term" value="F:structural constituent of ribosome"/>
    <property type="evidence" value="ECO:0007669"/>
    <property type="project" value="InterPro"/>
</dbReference>
<dbReference type="GO" id="GO:1990904">
    <property type="term" value="C:ribonucleoprotein complex"/>
    <property type="evidence" value="ECO:0007669"/>
    <property type="project" value="UniProtKB-KW"/>
</dbReference>
<reference evidence="6" key="1">
    <citation type="submission" date="2020-08" db="EMBL/GenBank/DDBJ databases">
        <title>Phytoplasma sp. strain PR08 associated with Phyllody Disease of Parthenium hysterophorus.</title>
        <authorList>
            <person name="Kirdat K."/>
            <person name="Tiwarekar B."/>
            <person name="Yadav A."/>
        </authorList>
    </citation>
    <scope>NUCLEOTIDE SEQUENCE [LARGE SCALE GENOMIC DNA]</scope>
    <source>
        <strain evidence="6">PR08</strain>
    </source>
</reference>
<organism evidence="6">
    <name type="scientific">Candidatus Phytoplasma australasiaticum subsp. australasiaticum</name>
    <dbReference type="NCBI Taxonomy" id="2832407"/>
    <lineage>
        <taxon>Bacteria</taxon>
        <taxon>Bacillati</taxon>
        <taxon>Mycoplasmatota</taxon>
        <taxon>Mollicutes</taxon>
        <taxon>Acholeplasmatales</taxon>
        <taxon>Acholeplasmataceae</taxon>
        <taxon>Candidatus Phytoplasma</taxon>
        <taxon>16SrII (Peanut WB group)</taxon>
        <taxon>Candidatus Phytoplasma australasiaticum</taxon>
    </lineage>
</organism>
<dbReference type="InterPro" id="IPR050096">
    <property type="entry name" value="Bacterial_rp_bL28"/>
</dbReference>
<evidence type="ECO:0000256" key="3">
    <source>
        <dbReference type="ARBA" id="ARBA00023274"/>
    </source>
</evidence>
<dbReference type="InterPro" id="IPR034704">
    <property type="entry name" value="Ribosomal_bL28/bL31-like_sf"/>
</dbReference>